<protein>
    <recommendedName>
        <fullName evidence="4">DUF2231 domain-containing protein</fullName>
    </recommendedName>
</protein>
<organism evidence="2 3">
    <name type="scientific">Luteibacter jiangsuensis</name>
    <dbReference type="NCBI Taxonomy" id="637577"/>
    <lineage>
        <taxon>Bacteria</taxon>
        <taxon>Pseudomonadati</taxon>
        <taxon>Pseudomonadota</taxon>
        <taxon>Gammaproteobacteria</taxon>
        <taxon>Lysobacterales</taxon>
        <taxon>Rhodanobacteraceae</taxon>
        <taxon>Luteibacter</taxon>
    </lineage>
</organism>
<feature type="transmembrane region" description="Helical" evidence="1">
    <location>
        <begin position="12"/>
        <end position="32"/>
    </location>
</feature>
<keyword evidence="3" id="KW-1185">Reference proteome</keyword>
<evidence type="ECO:0008006" key="4">
    <source>
        <dbReference type="Google" id="ProtNLM"/>
    </source>
</evidence>
<feature type="transmembrane region" description="Helical" evidence="1">
    <location>
        <begin position="86"/>
        <end position="103"/>
    </location>
</feature>
<comment type="caution">
    <text evidence="2">The sequence shown here is derived from an EMBL/GenBank/DDBJ whole genome shotgun (WGS) entry which is preliminary data.</text>
</comment>
<dbReference type="Proteomes" id="UP001429601">
    <property type="component" value="Unassembled WGS sequence"/>
</dbReference>
<accession>A0ABX0Q845</accession>
<dbReference type="RefSeq" id="WP_167125852.1">
    <property type="nucleotide sequence ID" value="NZ_JAAQQR010000004.1"/>
</dbReference>
<reference evidence="2 3" key="1">
    <citation type="journal article" date="2011" name="Curr. Microbiol.">
        <title>Luteibacter jiangsuensis sp. nov.: a methamidophos-degrading bacterium isolated from a methamidophos-manufacturing factory.</title>
        <authorList>
            <person name="Wang L."/>
            <person name="Wang G.L."/>
            <person name="Li S.P."/>
            <person name="Jiang J.D."/>
        </authorList>
    </citation>
    <scope>NUCLEOTIDE SEQUENCE [LARGE SCALE GENOMIC DNA]</scope>
    <source>
        <strain evidence="2 3">CGMCC 1.10133</strain>
    </source>
</reference>
<dbReference type="PIRSF" id="PIRSF029509">
    <property type="entry name" value="UCP029509"/>
    <property type="match status" value="1"/>
</dbReference>
<feature type="transmembrane region" description="Helical" evidence="1">
    <location>
        <begin position="44"/>
        <end position="65"/>
    </location>
</feature>
<feature type="transmembrane region" description="Helical" evidence="1">
    <location>
        <begin position="115"/>
        <end position="136"/>
    </location>
</feature>
<gene>
    <name evidence="2" type="ORF">HBF26_10670</name>
</gene>
<dbReference type="InterPro" id="IPR016923">
    <property type="entry name" value="UCP029509"/>
</dbReference>
<evidence type="ECO:0000313" key="2">
    <source>
        <dbReference type="EMBL" id="NID05353.1"/>
    </source>
</evidence>
<name>A0ABX0Q845_9GAMM</name>
<keyword evidence="1" id="KW-0472">Membrane</keyword>
<evidence type="ECO:0000256" key="1">
    <source>
        <dbReference type="SAM" id="Phobius"/>
    </source>
</evidence>
<dbReference type="EMBL" id="JAAQQR010000004">
    <property type="protein sequence ID" value="NID05353.1"/>
    <property type="molecule type" value="Genomic_DNA"/>
</dbReference>
<sequence length="145" mass="15810">MSYPPRRSAVANAIYALLNPIPFGFFVAALIFDGVYAKTGTILWAKGAAWLITLGLLLAIVPRLVNLTQVWITSRRFGSSADHVDFWLNVVAIVAAILNAFVHTRDAYGIMPAGLWLSIVTVLLIAIGHVVIAVHYSTVREIAHD</sequence>
<keyword evidence="1" id="KW-0812">Transmembrane</keyword>
<evidence type="ECO:0000313" key="3">
    <source>
        <dbReference type="Proteomes" id="UP001429601"/>
    </source>
</evidence>
<proteinExistence type="predicted"/>
<keyword evidence="1" id="KW-1133">Transmembrane helix</keyword>